<feature type="transmembrane region" description="Helical" evidence="6">
    <location>
        <begin position="168"/>
        <end position="191"/>
    </location>
</feature>
<feature type="transmembrane region" description="Helical" evidence="6">
    <location>
        <begin position="356"/>
        <end position="375"/>
    </location>
</feature>
<feature type="transmembrane region" description="Helical" evidence="6">
    <location>
        <begin position="289"/>
        <end position="308"/>
    </location>
</feature>
<feature type="transmembrane region" description="Helical" evidence="6">
    <location>
        <begin position="142"/>
        <end position="162"/>
    </location>
</feature>
<feature type="transmembrane region" description="Helical" evidence="6">
    <location>
        <begin position="437"/>
        <end position="457"/>
    </location>
</feature>
<feature type="transmembrane region" description="Helical" evidence="6">
    <location>
        <begin position="242"/>
        <end position="262"/>
    </location>
</feature>
<protein>
    <submittedName>
        <fullName evidence="7">Uncharacterized protein</fullName>
    </submittedName>
</protein>
<comment type="caution">
    <text evidence="7">The sequence shown here is derived from an EMBL/GenBank/DDBJ whole genome shotgun (WGS) entry which is preliminary data.</text>
</comment>
<evidence type="ECO:0000313" key="8">
    <source>
        <dbReference type="Proteomes" id="UP000320813"/>
    </source>
</evidence>
<evidence type="ECO:0000256" key="4">
    <source>
        <dbReference type="ARBA" id="ARBA00022989"/>
    </source>
</evidence>
<evidence type="ECO:0000256" key="5">
    <source>
        <dbReference type="ARBA" id="ARBA00023136"/>
    </source>
</evidence>
<evidence type="ECO:0000256" key="3">
    <source>
        <dbReference type="ARBA" id="ARBA00022692"/>
    </source>
</evidence>
<keyword evidence="3 6" id="KW-0812">Transmembrane</keyword>
<proteinExistence type="predicted"/>
<dbReference type="PANTHER" id="PTHR30250">
    <property type="entry name" value="PST FAMILY PREDICTED COLANIC ACID TRANSPORTER"/>
    <property type="match status" value="1"/>
</dbReference>
<evidence type="ECO:0000313" key="7">
    <source>
        <dbReference type="EMBL" id="RZD14272.1"/>
    </source>
</evidence>
<feature type="transmembrane region" description="Helical" evidence="6">
    <location>
        <begin position="320"/>
        <end position="349"/>
    </location>
</feature>
<feature type="transmembrane region" description="Helical" evidence="6">
    <location>
        <begin position="12"/>
        <end position="33"/>
    </location>
</feature>
<keyword evidence="5 6" id="KW-0472">Membrane</keyword>
<dbReference type="Pfam" id="PF01943">
    <property type="entry name" value="Polysacc_synt"/>
    <property type="match status" value="1"/>
</dbReference>
<comment type="subcellular location">
    <subcellularLocation>
        <location evidence="1">Cell membrane</location>
        <topology evidence="1">Multi-pass membrane protein</topology>
    </subcellularLocation>
</comment>
<dbReference type="Proteomes" id="UP000320813">
    <property type="component" value="Unassembled WGS sequence"/>
</dbReference>
<evidence type="ECO:0000256" key="6">
    <source>
        <dbReference type="SAM" id="Phobius"/>
    </source>
</evidence>
<dbReference type="PANTHER" id="PTHR30250:SF11">
    <property type="entry name" value="O-ANTIGEN TRANSPORTER-RELATED"/>
    <property type="match status" value="1"/>
</dbReference>
<feature type="transmembrane region" description="Helical" evidence="6">
    <location>
        <begin position="212"/>
        <end position="236"/>
    </location>
</feature>
<dbReference type="InterPro" id="IPR050833">
    <property type="entry name" value="Poly_Biosynth_Transport"/>
</dbReference>
<accession>A0A519BAF8</accession>
<feature type="transmembrane region" description="Helical" evidence="6">
    <location>
        <begin position="412"/>
        <end position="431"/>
    </location>
</feature>
<dbReference type="InterPro" id="IPR002797">
    <property type="entry name" value="Polysacc_synth"/>
</dbReference>
<feature type="transmembrane region" description="Helical" evidence="6">
    <location>
        <begin position="381"/>
        <end position="400"/>
    </location>
</feature>
<dbReference type="EMBL" id="SGBD01000003">
    <property type="protein sequence ID" value="RZD14272.1"/>
    <property type="molecule type" value="Genomic_DNA"/>
</dbReference>
<reference evidence="7 8" key="1">
    <citation type="submission" date="2019-01" db="EMBL/GenBank/DDBJ databases">
        <title>Insights into ecological role of a new deltaproteobacterial order Candidatus Sinidesulfobacterales (Sva0485) by metagenomics and metatranscriptomics.</title>
        <authorList>
            <person name="Tan S."/>
            <person name="Liu J."/>
            <person name="Fang Y."/>
            <person name="Hedlund B.P."/>
            <person name="Lian Z.H."/>
            <person name="Huang L.Y."/>
            <person name="Li J.T."/>
            <person name="Huang L.N."/>
            <person name="Li W.J."/>
            <person name="Jiang H.C."/>
            <person name="Dong H.L."/>
            <person name="Shu W.S."/>
        </authorList>
    </citation>
    <scope>NUCLEOTIDE SEQUENCE [LARGE SCALE GENOMIC DNA]</scope>
    <source>
        <strain evidence="7">AP3</strain>
    </source>
</reference>
<keyword evidence="4 6" id="KW-1133">Transmembrane helix</keyword>
<gene>
    <name evidence="7" type="ORF">EVJ47_06275</name>
</gene>
<dbReference type="GO" id="GO:0005886">
    <property type="term" value="C:plasma membrane"/>
    <property type="evidence" value="ECO:0007669"/>
    <property type="project" value="UniProtKB-SubCell"/>
</dbReference>
<evidence type="ECO:0000256" key="2">
    <source>
        <dbReference type="ARBA" id="ARBA00022475"/>
    </source>
</evidence>
<organism evidence="7 8">
    <name type="scientific">Candidatus Acidulodesulfobacterium ferriphilum</name>
    <dbReference type="NCBI Taxonomy" id="2597223"/>
    <lineage>
        <taxon>Bacteria</taxon>
        <taxon>Deltaproteobacteria</taxon>
        <taxon>Candidatus Acidulodesulfobacterales</taxon>
        <taxon>Candidatus Acidulodesulfobacterium</taxon>
    </lineage>
</organism>
<sequence>MISNKQRFIKNLGFLYLSRIIIIIFSLLINIIIIKRLGSSVYGDFAFGLTFVQYFIIFADLGLSQYGMIEVSNNIENVNFIVNNIVSANIILSTFSFIVILFLVNILKFGHVQKEILYVFAFLPLINSISVSWAITGLEKNFLFSISNLIGKTLYITLLYLLVLDKSYYFLAAIILLGSNFIISLIQFLYIRKFIASFRFGLNKFWITLKKGLPFGIMSGLFFIYGSLPIIFLKIFNTNKDIGYYYISYKFIFFIFTLFHLMSNASLPVIKSVVNNKDINKEKNIINELLRFGYTFAIPASFGIFAISHNLINLILGIKFIFVAHLLKIMAISIIFGTLGSIMIGYLTVKNLKTGIIKVGLLSSLYGLISGYLLIRYFGIYGAAILFLSIELVVMLLLIFITKSQIKMEINLLNLIKVVLSASLMAIIVIILNQGLILSIIIGAAVYFILSLVLKTITKKDLNEIKTFMASK</sequence>
<feature type="transmembrane region" description="Helical" evidence="6">
    <location>
        <begin position="116"/>
        <end position="135"/>
    </location>
</feature>
<name>A0A519BAF8_9DELT</name>
<evidence type="ECO:0000256" key="1">
    <source>
        <dbReference type="ARBA" id="ARBA00004651"/>
    </source>
</evidence>
<dbReference type="AlphaFoldDB" id="A0A519BAF8"/>
<feature type="transmembrane region" description="Helical" evidence="6">
    <location>
        <begin position="45"/>
        <end position="69"/>
    </location>
</feature>
<keyword evidence="2" id="KW-1003">Cell membrane</keyword>
<feature type="transmembrane region" description="Helical" evidence="6">
    <location>
        <begin position="81"/>
        <end position="104"/>
    </location>
</feature>